<dbReference type="Pfam" id="PF03704">
    <property type="entry name" value="BTAD"/>
    <property type="match status" value="1"/>
</dbReference>
<dbReference type="InterPro" id="IPR005158">
    <property type="entry name" value="BTAD"/>
</dbReference>
<dbReference type="AlphaFoldDB" id="A0A543J292"/>
<keyword evidence="2" id="KW-1133">Transmembrane helix</keyword>
<evidence type="ECO:0000313" key="4">
    <source>
        <dbReference type="EMBL" id="TQM76912.1"/>
    </source>
</evidence>
<proteinExistence type="predicted"/>
<sequence length="997" mass="105797">MGAPYRSAPHRGGAPPGDRRPVRIRAGRSAGDVLAGLGALVLLAALLGGVPFALLRYAGPPLTGELLNPDLLTRRVGPEMIVALLVLVVWLAWAQLVLCVIVEVYAGVRRVGMPARVPFAGGTQALANRLVSAVLLLFAVSTVAGPIIGSGSAAPLRPAATAAAAEAGKEERAALQQVRPPLGARKVRKVYVVQPPEGRHHESLWEIAEKCLGDGRRYPEIFRLNRDKVQPDGSRLRMADLIRPGWVLEMPDDAVNVHVVPADQDPAETLRNHPGRPAESDGRTTHIDPGGSADAAGRSVRGDAAEAGGASGGDGTAGRADAETGPGERSGERAAERPGDRPGAGSGTRAGAGSEAAAKARAEKGATGAGTEDGAANDAGEAASGAREPWPDLLDYLATGSLVAAGVLAALGRRRREQLWHRAFGHRIPRPQGDAAEAEVALRLGSDAPGSRLLDLGLRLLGRRLAEEGRTPPTIYAAHLSRYGIDLWIHPPEPDAPEPWTALDGGQVWRLAAHEGRRIDEQALAHVAAPYPGLVSLGTNASGRIMVDLEAAYGLISVIGAHTTEALAALAVELATNRWSDGMRITLVGFGEELTMIAPDRVRHVSSLAEALPELEARAAHLPGPGDVLTGRIAASATDPAWPPHYLLSALRPDAYEARRLAMLARAGIRTAAGYVVAGAVPYAAWTWAIDEDRTVRVDALGLEARAQLLPRRHYDAVIDLFRTARREQGEPIPAANVPPPAGPASIEVRILGPIEITPARPLEEGRADLVHEMLVYLATHPGGVHPVVLGGILWPRGVQQSVRDATFERVARWLGTDRTGRPHLYTDASGRLRLGPEVQTDWQMFVALTRRARGDGPDQAALLEQALDLVRGPLLADRPEGRYAWLAADDLEYDVTAAVADAALRLCEIRLAQGDPERAVRAVRAGLLLAADDENLWRALLRAVHATGDTARLRAVVDSLHRRAASHPYGIGMAPETEALIDELLPAWRLHSLPSA</sequence>
<feature type="region of interest" description="Disordered" evidence="1">
    <location>
        <begin position="264"/>
        <end position="386"/>
    </location>
</feature>
<dbReference type="OrthoDB" id="8444614at2"/>
<keyword evidence="5" id="KW-1185">Reference proteome</keyword>
<evidence type="ECO:0000256" key="1">
    <source>
        <dbReference type="SAM" id="MobiDB-lite"/>
    </source>
</evidence>
<evidence type="ECO:0000256" key="2">
    <source>
        <dbReference type="SAM" id="Phobius"/>
    </source>
</evidence>
<protein>
    <submittedName>
        <fullName evidence="4">Transcriptional activator</fullName>
    </submittedName>
</protein>
<evidence type="ECO:0000313" key="5">
    <source>
        <dbReference type="Proteomes" id="UP000319213"/>
    </source>
</evidence>
<dbReference type="Gene3D" id="1.25.40.10">
    <property type="entry name" value="Tetratricopeptide repeat domain"/>
    <property type="match status" value="1"/>
</dbReference>
<dbReference type="PANTHER" id="PTHR34700:SF4">
    <property type="entry name" value="PHAGE-LIKE ELEMENT PBSX PROTEIN XKDP"/>
    <property type="match status" value="1"/>
</dbReference>
<feature type="transmembrane region" description="Helical" evidence="2">
    <location>
        <begin position="33"/>
        <end position="54"/>
    </location>
</feature>
<dbReference type="CDD" id="cd00118">
    <property type="entry name" value="LysM"/>
    <property type="match status" value="1"/>
</dbReference>
<accession>A0A543J292</accession>
<gene>
    <name evidence="4" type="ORF">FHX40_3663</name>
</gene>
<keyword evidence="2" id="KW-0472">Membrane</keyword>
<dbReference type="SUPFAM" id="SSF48452">
    <property type="entry name" value="TPR-like"/>
    <property type="match status" value="1"/>
</dbReference>
<reference evidence="4 5" key="1">
    <citation type="submission" date="2019-06" db="EMBL/GenBank/DDBJ databases">
        <title>Sequencing the genomes of 1000 actinobacteria strains.</title>
        <authorList>
            <person name="Klenk H.-P."/>
        </authorList>
    </citation>
    <scope>NUCLEOTIDE SEQUENCE [LARGE SCALE GENOMIC DNA]</scope>
    <source>
        <strain evidence="4 5">DSM 43186</strain>
    </source>
</reference>
<organism evidence="4 5">
    <name type="scientific">Thermopolyspora flexuosa</name>
    <dbReference type="NCBI Taxonomy" id="103836"/>
    <lineage>
        <taxon>Bacteria</taxon>
        <taxon>Bacillati</taxon>
        <taxon>Actinomycetota</taxon>
        <taxon>Actinomycetes</taxon>
        <taxon>Streptosporangiales</taxon>
        <taxon>Streptosporangiaceae</taxon>
        <taxon>Thermopolyspora</taxon>
    </lineage>
</organism>
<feature type="transmembrane region" description="Helical" evidence="2">
    <location>
        <begin position="80"/>
        <end position="105"/>
    </location>
</feature>
<comment type="caution">
    <text evidence="4">The sequence shown here is derived from an EMBL/GenBank/DDBJ whole genome shotgun (WGS) entry which is preliminary data.</text>
</comment>
<dbReference type="SMART" id="SM01043">
    <property type="entry name" value="BTAD"/>
    <property type="match status" value="1"/>
</dbReference>
<feature type="region of interest" description="Disordered" evidence="1">
    <location>
        <begin position="1"/>
        <end position="21"/>
    </location>
</feature>
<feature type="compositionally biased region" description="Basic and acidic residues" evidence="1">
    <location>
        <begin position="329"/>
        <end position="340"/>
    </location>
</feature>
<dbReference type="InterPro" id="IPR011990">
    <property type="entry name" value="TPR-like_helical_dom_sf"/>
</dbReference>
<dbReference type="Proteomes" id="UP000319213">
    <property type="component" value="Unassembled WGS sequence"/>
</dbReference>
<dbReference type="EMBL" id="VFPQ01000001">
    <property type="protein sequence ID" value="TQM76912.1"/>
    <property type="molecule type" value="Genomic_DNA"/>
</dbReference>
<dbReference type="Gene3D" id="3.10.350.10">
    <property type="entry name" value="LysM domain"/>
    <property type="match status" value="1"/>
</dbReference>
<dbReference type="InterPro" id="IPR018392">
    <property type="entry name" value="LysM"/>
</dbReference>
<dbReference type="InterPro" id="IPR052196">
    <property type="entry name" value="Bact_Kbp"/>
</dbReference>
<feature type="compositionally biased region" description="Low complexity" evidence="1">
    <location>
        <begin position="365"/>
        <end position="386"/>
    </location>
</feature>
<feature type="domain" description="Bacterial transcriptional activator" evidence="3">
    <location>
        <begin position="841"/>
        <end position="986"/>
    </location>
</feature>
<dbReference type="PANTHER" id="PTHR34700">
    <property type="entry name" value="POTASSIUM BINDING PROTEIN KBP"/>
    <property type="match status" value="1"/>
</dbReference>
<feature type="transmembrane region" description="Helical" evidence="2">
    <location>
        <begin position="126"/>
        <end position="148"/>
    </location>
</feature>
<feature type="compositionally biased region" description="Basic and acidic residues" evidence="1">
    <location>
        <begin position="268"/>
        <end position="286"/>
    </location>
</feature>
<dbReference type="RefSeq" id="WP_142260724.1">
    <property type="nucleotide sequence ID" value="NZ_BMPV01000005.1"/>
</dbReference>
<evidence type="ECO:0000259" key="3">
    <source>
        <dbReference type="SMART" id="SM01043"/>
    </source>
</evidence>
<name>A0A543J292_9ACTN</name>
<keyword evidence="2" id="KW-0812">Transmembrane</keyword>
<dbReference type="InterPro" id="IPR036779">
    <property type="entry name" value="LysM_dom_sf"/>
</dbReference>